<proteinExistence type="inferred from homology"/>
<dbReference type="SUPFAM" id="SSF109854">
    <property type="entry name" value="DinB/YfiT-like putative metalloenzymes"/>
    <property type="match status" value="1"/>
</dbReference>
<dbReference type="InterPro" id="IPR034660">
    <property type="entry name" value="DinB/YfiT-like"/>
</dbReference>
<evidence type="ECO:0000256" key="1">
    <source>
        <dbReference type="ARBA" id="ARBA00008635"/>
    </source>
</evidence>
<dbReference type="Pfam" id="PF05163">
    <property type="entry name" value="DinB"/>
    <property type="match status" value="1"/>
</dbReference>
<gene>
    <name evidence="3" type="ORF">PY091_03130</name>
</gene>
<name>A0ABT5XJY3_9FLAO</name>
<protein>
    <submittedName>
        <fullName evidence="3">DinB family protein</fullName>
    </submittedName>
</protein>
<sequence length="165" mass="19405">MENTINEQTTAQVMTPEQFLEQYQGHRRLTRKVIESFPEKEFFNYSIGGMRPFSEMVKELLAIAVPGLTEIVTGNTSEFDENRDYGDTKAQFLEKWDQDTVEINKLWKQLSIARFQEVIKLFGQYEGTVLSNLLYFVDNEIHHRGQGYVYLRALDIEPPFFYDRS</sequence>
<evidence type="ECO:0000256" key="2">
    <source>
        <dbReference type="ARBA" id="ARBA00022723"/>
    </source>
</evidence>
<dbReference type="Proteomes" id="UP001217083">
    <property type="component" value="Unassembled WGS sequence"/>
</dbReference>
<reference evidence="3 4" key="1">
    <citation type="submission" date="2023-03" db="EMBL/GenBank/DDBJ databases">
        <title>Muricauda XX sp. nov. and Muricauda XXX sp. nov., two novel species isolated from Okinawa Trough.</title>
        <authorList>
            <person name="Cao W."/>
            <person name="Deng X."/>
        </authorList>
    </citation>
    <scope>NUCLEOTIDE SEQUENCE [LARGE SCALE GENOMIC DNA]</scope>
    <source>
        <strain evidence="3 4">81s02</strain>
    </source>
</reference>
<dbReference type="EMBL" id="JARFVA010000001">
    <property type="protein sequence ID" value="MDF0706195.1"/>
    <property type="molecule type" value="Genomic_DNA"/>
</dbReference>
<keyword evidence="2" id="KW-0479">Metal-binding</keyword>
<comment type="caution">
    <text evidence="3">The sequence shown here is derived from an EMBL/GenBank/DDBJ whole genome shotgun (WGS) entry which is preliminary data.</text>
</comment>
<organism evidence="3 4">
    <name type="scientific">Flagellimonas okinawensis</name>
    <dbReference type="NCBI Taxonomy" id="3031324"/>
    <lineage>
        <taxon>Bacteria</taxon>
        <taxon>Pseudomonadati</taxon>
        <taxon>Bacteroidota</taxon>
        <taxon>Flavobacteriia</taxon>
        <taxon>Flavobacteriales</taxon>
        <taxon>Flavobacteriaceae</taxon>
        <taxon>Flagellimonas</taxon>
    </lineage>
</organism>
<dbReference type="Gene3D" id="1.20.120.450">
    <property type="entry name" value="dinb family like domain"/>
    <property type="match status" value="1"/>
</dbReference>
<evidence type="ECO:0000313" key="4">
    <source>
        <dbReference type="Proteomes" id="UP001217083"/>
    </source>
</evidence>
<accession>A0ABT5XJY3</accession>
<dbReference type="RefSeq" id="WP_275648297.1">
    <property type="nucleotide sequence ID" value="NZ_JARFVA010000001.1"/>
</dbReference>
<keyword evidence="4" id="KW-1185">Reference proteome</keyword>
<evidence type="ECO:0000313" key="3">
    <source>
        <dbReference type="EMBL" id="MDF0706195.1"/>
    </source>
</evidence>
<dbReference type="InterPro" id="IPR007837">
    <property type="entry name" value="DinB"/>
</dbReference>
<comment type="similarity">
    <text evidence="1">Belongs to the DinB family.</text>
</comment>